<keyword evidence="9" id="KW-1185">Reference proteome</keyword>
<dbReference type="EMBL" id="CP029343">
    <property type="protein sequence ID" value="AWL03047.1"/>
    <property type="molecule type" value="Genomic_DNA"/>
</dbReference>
<evidence type="ECO:0000256" key="1">
    <source>
        <dbReference type="ARBA" id="ARBA00004651"/>
    </source>
</evidence>
<evidence type="ECO:0000256" key="3">
    <source>
        <dbReference type="ARBA" id="ARBA00022692"/>
    </source>
</evidence>
<dbReference type="KEGG" id="mtim:DIR46_00265"/>
<dbReference type="PANTHER" id="PTHR34820">
    <property type="entry name" value="INNER MEMBRANE PROTEIN YEBZ"/>
    <property type="match status" value="1"/>
</dbReference>
<keyword evidence="2" id="KW-1003">Cell membrane</keyword>
<dbReference type="Pfam" id="PF05425">
    <property type="entry name" value="CopD"/>
    <property type="match status" value="1"/>
</dbReference>
<name>A0A2S2DCI2_9BURK</name>
<accession>A0A2S2DCI2</accession>
<reference evidence="8 9" key="1">
    <citation type="submission" date="2018-05" db="EMBL/GenBank/DDBJ databases">
        <title>Complete genome sequence of Massilia oculi sp. nov. CCUG 43427T (=DSM 26321T), the type strain of M. oculi, and comparison with genome sequences of other Massilia strains.</title>
        <authorList>
            <person name="Zhu B."/>
        </authorList>
    </citation>
    <scope>NUCLEOTIDE SEQUENCE [LARGE SCALE GENOMIC DNA]</scope>
    <source>
        <strain evidence="8 9">CCUG 43427</strain>
    </source>
</reference>
<feature type="domain" description="Copper resistance protein D" evidence="7">
    <location>
        <begin position="197"/>
        <end position="303"/>
    </location>
</feature>
<feature type="transmembrane region" description="Helical" evidence="6">
    <location>
        <begin position="89"/>
        <end position="111"/>
    </location>
</feature>
<evidence type="ECO:0000313" key="8">
    <source>
        <dbReference type="EMBL" id="AWL03047.1"/>
    </source>
</evidence>
<evidence type="ECO:0000256" key="4">
    <source>
        <dbReference type="ARBA" id="ARBA00022989"/>
    </source>
</evidence>
<evidence type="ECO:0000256" key="2">
    <source>
        <dbReference type="ARBA" id="ARBA00022475"/>
    </source>
</evidence>
<feature type="transmembrane region" description="Helical" evidence="6">
    <location>
        <begin position="51"/>
        <end position="69"/>
    </location>
</feature>
<sequence>MEADLALAQRFVTVVLNLSMAILVGASAAHIWLRSARSAWGIGMVPRLRKLMLLTVSAAAVAYVAVLWLEAASMAEVPISEAFPAVRSVITATHYGLAWMIGAAALLVVVFTLRAHHGERPGAAAALVRAVALGVLLYSRSMVSHAGAAGDFTWAVLVDWVHLVLISIWIGEVIVAGLVTLRTQPEWESKNRGECARFVKSLSTSATVALVGIFITGVLSAWRGLGSFENAFGNPYGTTLLIKIGLVLSAAALGGLNRFVVMPQLLAQLRKPKPEGGADGRFALILQVEACILVAVLVAAAVLSSTSPPTAS</sequence>
<dbReference type="GO" id="GO:0005886">
    <property type="term" value="C:plasma membrane"/>
    <property type="evidence" value="ECO:0007669"/>
    <property type="project" value="UniProtKB-SubCell"/>
</dbReference>
<organism evidence="8 9">
    <name type="scientific">Massilia oculi</name>
    <dbReference type="NCBI Taxonomy" id="945844"/>
    <lineage>
        <taxon>Bacteria</taxon>
        <taxon>Pseudomonadati</taxon>
        <taxon>Pseudomonadota</taxon>
        <taxon>Betaproteobacteria</taxon>
        <taxon>Burkholderiales</taxon>
        <taxon>Oxalobacteraceae</taxon>
        <taxon>Telluria group</taxon>
        <taxon>Massilia</taxon>
    </lineage>
</organism>
<feature type="transmembrane region" description="Helical" evidence="6">
    <location>
        <begin position="123"/>
        <end position="140"/>
    </location>
</feature>
<comment type="subcellular location">
    <subcellularLocation>
        <location evidence="1">Cell membrane</location>
        <topology evidence="1">Multi-pass membrane protein</topology>
    </subcellularLocation>
</comment>
<keyword evidence="5 6" id="KW-0472">Membrane</keyword>
<feature type="transmembrane region" description="Helical" evidence="6">
    <location>
        <begin position="202"/>
        <end position="222"/>
    </location>
</feature>
<dbReference type="InterPro" id="IPR008457">
    <property type="entry name" value="Cu-R_CopD_dom"/>
</dbReference>
<feature type="transmembrane region" description="Helical" evidence="6">
    <location>
        <begin position="282"/>
        <end position="303"/>
    </location>
</feature>
<feature type="transmembrane region" description="Helical" evidence="6">
    <location>
        <begin position="242"/>
        <end position="261"/>
    </location>
</feature>
<evidence type="ECO:0000256" key="6">
    <source>
        <dbReference type="SAM" id="Phobius"/>
    </source>
</evidence>
<feature type="transmembrane region" description="Helical" evidence="6">
    <location>
        <begin position="12"/>
        <end position="31"/>
    </location>
</feature>
<dbReference type="AlphaFoldDB" id="A0A2S2DCI2"/>
<protein>
    <submittedName>
        <fullName evidence="8">Copper resistance protein CopD</fullName>
    </submittedName>
</protein>
<dbReference type="GO" id="GO:0006825">
    <property type="term" value="P:copper ion transport"/>
    <property type="evidence" value="ECO:0007669"/>
    <property type="project" value="InterPro"/>
</dbReference>
<dbReference type="PANTHER" id="PTHR34820:SF4">
    <property type="entry name" value="INNER MEMBRANE PROTEIN YEBZ"/>
    <property type="match status" value="1"/>
</dbReference>
<evidence type="ECO:0000259" key="7">
    <source>
        <dbReference type="Pfam" id="PF05425"/>
    </source>
</evidence>
<dbReference type="InterPro" id="IPR032694">
    <property type="entry name" value="CopC/D"/>
</dbReference>
<gene>
    <name evidence="8" type="ORF">DIR46_00265</name>
</gene>
<evidence type="ECO:0000256" key="5">
    <source>
        <dbReference type="ARBA" id="ARBA00023136"/>
    </source>
</evidence>
<dbReference type="OrthoDB" id="8753116at2"/>
<evidence type="ECO:0000313" key="9">
    <source>
        <dbReference type="Proteomes" id="UP000245820"/>
    </source>
</evidence>
<proteinExistence type="predicted"/>
<keyword evidence="3 6" id="KW-0812">Transmembrane</keyword>
<dbReference type="RefSeq" id="WP_109343468.1">
    <property type="nucleotide sequence ID" value="NZ_CP029343.1"/>
</dbReference>
<dbReference type="Proteomes" id="UP000245820">
    <property type="component" value="Chromosome"/>
</dbReference>
<feature type="transmembrane region" description="Helical" evidence="6">
    <location>
        <begin position="160"/>
        <end position="181"/>
    </location>
</feature>
<keyword evidence="4 6" id="KW-1133">Transmembrane helix</keyword>